<name>A0A1M6RP14_PARC5</name>
<dbReference type="SUPFAM" id="SSF53187">
    <property type="entry name" value="Zn-dependent exopeptidases"/>
    <property type="match status" value="1"/>
</dbReference>
<dbReference type="Pfam" id="PF01520">
    <property type="entry name" value="Amidase_3"/>
    <property type="match status" value="1"/>
</dbReference>
<dbReference type="Gene3D" id="3.40.630.40">
    <property type="entry name" value="Zn-dependent exopeptidases"/>
    <property type="match status" value="1"/>
</dbReference>
<dbReference type="SMART" id="SM00646">
    <property type="entry name" value="Ami_3"/>
    <property type="match status" value="1"/>
</dbReference>
<accession>A0A1M6RP14</accession>
<feature type="signal peptide" evidence="2">
    <location>
        <begin position="1"/>
        <end position="26"/>
    </location>
</feature>
<dbReference type="RefSeq" id="WP_073151871.1">
    <property type="nucleotide sequence ID" value="NZ_FRAG01000049.1"/>
</dbReference>
<evidence type="ECO:0000259" key="3">
    <source>
        <dbReference type="SMART" id="SM00646"/>
    </source>
</evidence>
<dbReference type="OrthoDB" id="9806267at2"/>
<organism evidence="4 5">
    <name type="scientific">Paramaledivibacter caminithermalis (strain DSM 15212 / CIP 107654 / DViRD3)</name>
    <name type="common">Clostridium caminithermale</name>
    <dbReference type="NCBI Taxonomy" id="1121301"/>
    <lineage>
        <taxon>Bacteria</taxon>
        <taxon>Bacillati</taxon>
        <taxon>Bacillota</taxon>
        <taxon>Clostridia</taxon>
        <taxon>Peptostreptococcales</taxon>
        <taxon>Caminicellaceae</taxon>
        <taxon>Paramaledivibacter</taxon>
    </lineage>
</organism>
<dbReference type="InterPro" id="IPR050695">
    <property type="entry name" value="N-acetylmuramoyl_amidase_3"/>
</dbReference>
<evidence type="ECO:0000313" key="5">
    <source>
        <dbReference type="Proteomes" id="UP000184465"/>
    </source>
</evidence>
<evidence type="ECO:0000256" key="1">
    <source>
        <dbReference type="ARBA" id="ARBA00022801"/>
    </source>
</evidence>
<protein>
    <submittedName>
        <fullName evidence="4">N-acetylmuramoyl-L-alanine amidase</fullName>
    </submittedName>
</protein>
<feature type="domain" description="MurNAc-LAA" evidence="3">
    <location>
        <begin position="257"/>
        <end position="375"/>
    </location>
</feature>
<keyword evidence="1" id="KW-0378">Hydrolase</keyword>
<keyword evidence="2" id="KW-0732">Signal</keyword>
<dbReference type="InterPro" id="IPR002508">
    <property type="entry name" value="MurNAc-LAA_cat"/>
</dbReference>
<dbReference type="STRING" id="1121301.SAMN02745912_03024"/>
<evidence type="ECO:0000256" key="2">
    <source>
        <dbReference type="SAM" id="SignalP"/>
    </source>
</evidence>
<dbReference type="PANTHER" id="PTHR30404">
    <property type="entry name" value="N-ACETYLMURAMOYL-L-ALANINE AMIDASE"/>
    <property type="match status" value="1"/>
</dbReference>
<proteinExistence type="predicted"/>
<gene>
    <name evidence="4" type="ORF">SAMN02745912_03024</name>
</gene>
<dbReference type="AlphaFoldDB" id="A0A1M6RP14"/>
<dbReference type="GO" id="GO:0030288">
    <property type="term" value="C:outer membrane-bounded periplasmic space"/>
    <property type="evidence" value="ECO:0007669"/>
    <property type="project" value="TreeGrafter"/>
</dbReference>
<feature type="chain" id="PRO_5039275694" evidence="2">
    <location>
        <begin position="27"/>
        <end position="381"/>
    </location>
</feature>
<dbReference type="CDD" id="cd02696">
    <property type="entry name" value="MurNAc-LAA"/>
    <property type="match status" value="1"/>
</dbReference>
<keyword evidence="5" id="KW-1185">Reference proteome</keyword>
<sequence length="381" mass="43291">MVYKRIKRSLVFILALVLLSSMFAYAGQVTTSNADNKKDFNLFYFNFIDGDYISKSIKLNSEIKDIEKELIIQVFNEINIPKSVYDYTFSKNISLVDVNLEGEKIIVNLDIKRQDFECLSNLASTLTKTIFENFRHIKEIKLLNNGIEIDSSDSEIDFTATIIRTSSTEDEYSTLFNKDNVSRVIPDVPNPVIVIDPGHGGKFNHAQYGNFLEKNVVLEISKKLKGYLEAKGATVYLTRSGDYHLKETDKEDCHARGRIAAEKKADMFISIHCNGFNTASANGIEVFYKDERYSDSTLSKSLAKNIVDQMHIFTGMKKRQGGSGIAPKNYWVFQTSETPSVLIEAGFITNSYDRKYLTTSSGQNTLAKSIYVGIRKWWWGY</sequence>
<dbReference type="EMBL" id="FRAG01000049">
    <property type="protein sequence ID" value="SHK34057.1"/>
    <property type="molecule type" value="Genomic_DNA"/>
</dbReference>
<dbReference type="GO" id="GO:0009253">
    <property type="term" value="P:peptidoglycan catabolic process"/>
    <property type="evidence" value="ECO:0007669"/>
    <property type="project" value="InterPro"/>
</dbReference>
<evidence type="ECO:0000313" key="4">
    <source>
        <dbReference type="EMBL" id="SHK34057.1"/>
    </source>
</evidence>
<reference evidence="4 5" key="1">
    <citation type="submission" date="2016-11" db="EMBL/GenBank/DDBJ databases">
        <authorList>
            <person name="Jaros S."/>
            <person name="Januszkiewicz K."/>
            <person name="Wedrychowicz H."/>
        </authorList>
    </citation>
    <scope>NUCLEOTIDE SEQUENCE [LARGE SCALE GENOMIC DNA]</scope>
    <source>
        <strain evidence="4 5">DSM 15212</strain>
    </source>
</reference>
<dbReference type="Proteomes" id="UP000184465">
    <property type="component" value="Unassembled WGS sequence"/>
</dbReference>
<dbReference type="GO" id="GO:0008745">
    <property type="term" value="F:N-acetylmuramoyl-L-alanine amidase activity"/>
    <property type="evidence" value="ECO:0007669"/>
    <property type="project" value="InterPro"/>
</dbReference>
<dbReference type="PANTHER" id="PTHR30404:SF0">
    <property type="entry name" value="N-ACETYLMURAMOYL-L-ALANINE AMIDASE AMIC"/>
    <property type="match status" value="1"/>
</dbReference>